<feature type="domain" description="RagB/SusD" evidence="6">
    <location>
        <begin position="293"/>
        <end position="578"/>
    </location>
</feature>
<dbReference type="EMBL" id="VLLG01000002">
    <property type="protein sequence ID" value="TWI90956.1"/>
    <property type="molecule type" value="Genomic_DNA"/>
</dbReference>
<sequence length="580" mass="65978">MQKHLLYILVAMVLFTACDHDLDLKPFDKLSPENAFNTEKDLQLYANSFYLILPDGSDIVRGDALSDYLVGRTPSNYIYGSFGPTQASGWSWSDLRKVNYFLEHAGQAQIPTEALEHYLGLGRFFRAWFYFDKVKQFGDVPWYGKALDVNDPDLYKPRDPRTLVMDSVLADLDYACAHLRDAKDNSASQVTRWVALAFKSRVCLFEGTFRKYQPQLGLAGTANQWLDEAIAAADELIQGNKYQLLTSGDAGENYRNLFRNETPNSTEVLLAAVNSKSLRVFNDANWYWTSATYGGRFSFIKKFINTYLKTDGTPFTAQAGYNSIPFVEEVKDRDLRLQQSIRMGDYTRDGAIAPPDFTYTYTGYMPIKLTLDSRATDGVAENYNSLPLVRYAEVLLNYAEAKAERGTFTTADWDATIARLRQRAGISSAPFPATADTYLQQNYFPGITDPVLLEIRRERGIELALEGFRYDDLKRWRAGKLLENQYDGMYVPALNTLMDLNEDGKMDVSFVESIPAQKVPGVYYFLVDNVQFKLTGGSSGNLVLFDNLQRKYEDYKYFYPIPYNEIVLNGNLEQNPGWTN</sequence>
<accession>A0A562TD04</accession>
<comment type="similarity">
    <text evidence="2">Belongs to the SusD family.</text>
</comment>
<protein>
    <submittedName>
        <fullName evidence="7">Putative outer membrane starch-binding protein</fullName>
    </submittedName>
</protein>
<keyword evidence="3" id="KW-0732">Signal</keyword>
<dbReference type="Proteomes" id="UP000316778">
    <property type="component" value="Unassembled WGS sequence"/>
</dbReference>
<evidence type="ECO:0000256" key="1">
    <source>
        <dbReference type="ARBA" id="ARBA00004442"/>
    </source>
</evidence>
<evidence type="ECO:0000256" key="2">
    <source>
        <dbReference type="ARBA" id="ARBA00006275"/>
    </source>
</evidence>
<keyword evidence="5" id="KW-0998">Cell outer membrane</keyword>
<reference evidence="7 8" key="1">
    <citation type="journal article" date="2013" name="Stand. Genomic Sci.">
        <title>Genomic Encyclopedia of Type Strains, Phase I: The one thousand microbial genomes (KMG-I) project.</title>
        <authorList>
            <person name="Kyrpides N.C."/>
            <person name="Woyke T."/>
            <person name="Eisen J.A."/>
            <person name="Garrity G."/>
            <person name="Lilburn T.G."/>
            <person name="Beck B.J."/>
            <person name="Whitman W.B."/>
            <person name="Hugenholtz P."/>
            <person name="Klenk H.P."/>
        </authorList>
    </citation>
    <scope>NUCLEOTIDE SEQUENCE [LARGE SCALE GENOMIC DNA]</scope>
    <source>
        <strain evidence="7 8">DSM 13484</strain>
    </source>
</reference>
<dbReference type="PROSITE" id="PS51257">
    <property type="entry name" value="PROKAR_LIPOPROTEIN"/>
    <property type="match status" value="1"/>
</dbReference>
<dbReference type="InterPro" id="IPR011990">
    <property type="entry name" value="TPR-like_helical_dom_sf"/>
</dbReference>
<organism evidence="7 8">
    <name type="scientific">Chitinophaga japonensis</name>
    <name type="common">Flexibacter japonensis</name>
    <dbReference type="NCBI Taxonomy" id="104662"/>
    <lineage>
        <taxon>Bacteria</taxon>
        <taxon>Pseudomonadati</taxon>
        <taxon>Bacteroidota</taxon>
        <taxon>Chitinophagia</taxon>
        <taxon>Chitinophagales</taxon>
        <taxon>Chitinophagaceae</taxon>
        <taxon>Chitinophaga</taxon>
    </lineage>
</organism>
<evidence type="ECO:0000313" key="8">
    <source>
        <dbReference type="Proteomes" id="UP000316778"/>
    </source>
</evidence>
<evidence type="ECO:0000256" key="5">
    <source>
        <dbReference type="ARBA" id="ARBA00023237"/>
    </source>
</evidence>
<evidence type="ECO:0000256" key="3">
    <source>
        <dbReference type="ARBA" id="ARBA00022729"/>
    </source>
</evidence>
<evidence type="ECO:0000256" key="4">
    <source>
        <dbReference type="ARBA" id="ARBA00023136"/>
    </source>
</evidence>
<gene>
    <name evidence="7" type="ORF">LX66_0317</name>
</gene>
<name>A0A562TD04_CHIJA</name>
<dbReference type="GO" id="GO:0009279">
    <property type="term" value="C:cell outer membrane"/>
    <property type="evidence" value="ECO:0007669"/>
    <property type="project" value="UniProtKB-SubCell"/>
</dbReference>
<comment type="subcellular location">
    <subcellularLocation>
        <location evidence="1">Cell outer membrane</location>
    </subcellularLocation>
</comment>
<proteinExistence type="inferred from homology"/>
<keyword evidence="4" id="KW-0472">Membrane</keyword>
<dbReference type="InterPro" id="IPR012944">
    <property type="entry name" value="SusD_RagB_dom"/>
</dbReference>
<dbReference type="Gene3D" id="1.25.40.390">
    <property type="match status" value="1"/>
</dbReference>
<dbReference type="RefSeq" id="WP_145710133.1">
    <property type="nucleotide sequence ID" value="NZ_BAAAFY010000001.1"/>
</dbReference>
<evidence type="ECO:0000313" key="7">
    <source>
        <dbReference type="EMBL" id="TWI90956.1"/>
    </source>
</evidence>
<dbReference type="AlphaFoldDB" id="A0A562TD04"/>
<dbReference type="Pfam" id="PF07980">
    <property type="entry name" value="SusD_RagB"/>
    <property type="match status" value="1"/>
</dbReference>
<dbReference type="SUPFAM" id="SSF48452">
    <property type="entry name" value="TPR-like"/>
    <property type="match status" value="1"/>
</dbReference>
<comment type="caution">
    <text evidence="7">The sequence shown here is derived from an EMBL/GenBank/DDBJ whole genome shotgun (WGS) entry which is preliminary data.</text>
</comment>
<keyword evidence="8" id="KW-1185">Reference proteome</keyword>
<dbReference type="OrthoDB" id="5694214at2"/>
<evidence type="ECO:0000259" key="6">
    <source>
        <dbReference type="Pfam" id="PF07980"/>
    </source>
</evidence>